<keyword evidence="3" id="KW-1185">Reference proteome</keyword>
<dbReference type="AlphaFoldDB" id="A0AAV7KFF1"/>
<dbReference type="Proteomes" id="UP001165289">
    <property type="component" value="Unassembled WGS sequence"/>
</dbReference>
<dbReference type="EMBL" id="JAKMXF010000047">
    <property type="protein sequence ID" value="KAI6659819.1"/>
    <property type="molecule type" value="Genomic_DNA"/>
</dbReference>
<gene>
    <name evidence="2" type="ORF">LOD99_10617</name>
</gene>
<evidence type="ECO:0000313" key="2">
    <source>
        <dbReference type="EMBL" id="KAI6659819.1"/>
    </source>
</evidence>
<organism evidence="2 3">
    <name type="scientific">Oopsacas minuta</name>
    <dbReference type="NCBI Taxonomy" id="111878"/>
    <lineage>
        <taxon>Eukaryota</taxon>
        <taxon>Metazoa</taxon>
        <taxon>Porifera</taxon>
        <taxon>Hexactinellida</taxon>
        <taxon>Hexasterophora</taxon>
        <taxon>Lyssacinosida</taxon>
        <taxon>Leucopsacidae</taxon>
        <taxon>Oopsacas</taxon>
    </lineage>
</organism>
<sequence length="520" mass="59181">MPLADTSNSTVSRVLCEICFQYKNAKKYKRHLRYHVKQKKISSKQLGEIIFQTRYSRRDYGNVVNSIVTGSRCTINGCNNVVKDLPTHLTRFHGLKSTDVAYDKVLKNCESIQRRVFFNQNNLKFNPVIDINDKVTLSSKLLDVIEEKSTENCEIDVGEVDGMEKSDLNDDPFEFPEGADSNDEILEDNPIFIPKNINKTISQHFLNSIYSFRDHSLTICGGSRSLQFRMMDYRNIIFIFNALGEKSFFNSSKLNHHISRELELGKSQSTLYSRLLPISRIWESISTKDSELINGLSECSSALTNIDVRDTVQNCDSDSTQSLLSLHGDDSEYLTNTSNHTSTPLKDLYSRTIEVTQSHNSITRDFHCSDKDLLPTTTQLEDFVPIIPEMESTNLSSSRVSNSPLSESLIFPDFSLETNTVITAGPIPTHCSSDYHSYSCESSDSAFNLSIESSVHESTSLKCEHNLNKIDMGIKMKPFHLCLNRVIISVKKNRRNPYSKMELRKAHPRSIFRNQNDENI</sequence>
<proteinExistence type="predicted"/>
<comment type="caution">
    <text evidence="2">The sequence shown here is derived from an EMBL/GenBank/DDBJ whole genome shotgun (WGS) entry which is preliminary data.</text>
</comment>
<accession>A0AAV7KFF1</accession>
<reference evidence="2 3" key="1">
    <citation type="journal article" date="2023" name="BMC Biol.">
        <title>The compact genome of the sponge Oopsacas minuta (Hexactinellida) is lacking key metazoan core genes.</title>
        <authorList>
            <person name="Santini S."/>
            <person name="Schenkelaars Q."/>
            <person name="Jourda C."/>
            <person name="Duchesne M."/>
            <person name="Belahbib H."/>
            <person name="Rocher C."/>
            <person name="Selva M."/>
            <person name="Riesgo A."/>
            <person name="Vervoort M."/>
            <person name="Leys S.P."/>
            <person name="Kodjabachian L."/>
            <person name="Le Bivic A."/>
            <person name="Borchiellini C."/>
            <person name="Claverie J.M."/>
            <person name="Renard E."/>
        </authorList>
    </citation>
    <scope>NUCLEOTIDE SEQUENCE [LARGE SCALE GENOMIC DNA]</scope>
    <source>
        <strain evidence="2">SPO-2</strain>
    </source>
</reference>
<name>A0AAV7KFF1_9METZ</name>
<evidence type="ECO:0000313" key="3">
    <source>
        <dbReference type="Proteomes" id="UP001165289"/>
    </source>
</evidence>
<protein>
    <recommendedName>
        <fullName evidence="4">C2H2-type domain-containing protein</fullName>
    </recommendedName>
</protein>
<evidence type="ECO:0008006" key="4">
    <source>
        <dbReference type="Google" id="ProtNLM"/>
    </source>
</evidence>
<evidence type="ECO:0000256" key="1">
    <source>
        <dbReference type="SAM" id="MobiDB-lite"/>
    </source>
</evidence>
<feature type="region of interest" description="Disordered" evidence="1">
    <location>
        <begin position="499"/>
        <end position="520"/>
    </location>
</feature>